<keyword evidence="3" id="KW-1185">Reference proteome</keyword>
<protein>
    <recommendedName>
        <fullName evidence="1">HTH cro/C1-type domain-containing protein</fullName>
    </recommendedName>
</protein>
<dbReference type="InterPro" id="IPR001387">
    <property type="entry name" value="Cro/C1-type_HTH"/>
</dbReference>
<name>A0ABQ2R672_9ACTN</name>
<dbReference type="EMBL" id="BMQJ01000014">
    <property type="protein sequence ID" value="GGQ15906.1"/>
    <property type="molecule type" value="Genomic_DNA"/>
</dbReference>
<evidence type="ECO:0000313" key="3">
    <source>
        <dbReference type="Proteomes" id="UP000611554"/>
    </source>
</evidence>
<dbReference type="InterPro" id="IPR011990">
    <property type="entry name" value="TPR-like_helical_dom_sf"/>
</dbReference>
<evidence type="ECO:0000259" key="1">
    <source>
        <dbReference type="PROSITE" id="PS50943"/>
    </source>
</evidence>
<feature type="domain" description="HTH cro/C1-type" evidence="1">
    <location>
        <begin position="21"/>
        <end position="75"/>
    </location>
</feature>
<dbReference type="SUPFAM" id="SSF48452">
    <property type="entry name" value="TPR-like"/>
    <property type="match status" value="1"/>
</dbReference>
<dbReference type="Pfam" id="PF13560">
    <property type="entry name" value="HTH_31"/>
    <property type="match status" value="1"/>
</dbReference>
<dbReference type="InterPro" id="IPR010982">
    <property type="entry name" value="Lambda_DNA-bd_dom_sf"/>
</dbReference>
<dbReference type="CDD" id="cd00093">
    <property type="entry name" value="HTH_XRE"/>
    <property type="match status" value="1"/>
</dbReference>
<proteinExistence type="predicted"/>
<comment type="caution">
    <text evidence="2">The sequence shown here is derived from an EMBL/GenBank/DDBJ whole genome shotgun (WGS) entry which is preliminary data.</text>
</comment>
<dbReference type="PROSITE" id="PS50943">
    <property type="entry name" value="HTH_CROC1"/>
    <property type="match status" value="1"/>
</dbReference>
<accession>A0ABQ2R672</accession>
<dbReference type="SMART" id="SM00530">
    <property type="entry name" value="HTH_XRE"/>
    <property type="match status" value="1"/>
</dbReference>
<dbReference type="Proteomes" id="UP000611554">
    <property type="component" value="Unassembled WGS sequence"/>
</dbReference>
<dbReference type="SUPFAM" id="SSF47413">
    <property type="entry name" value="lambda repressor-like DNA-binding domains"/>
    <property type="match status" value="1"/>
</dbReference>
<dbReference type="Gene3D" id="1.10.260.40">
    <property type="entry name" value="lambda repressor-like DNA-binding domains"/>
    <property type="match status" value="1"/>
</dbReference>
<gene>
    <name evidence="2" type="ORF">GCM10010140_52760</name>
</gene>
<sequence length="344" mass="38296">MLWTDVRLRAAWARSDWAAVFREYRRVAGISQLKLGELVGMPQPHISAIENGRRQITAAEVISRITEGLQVPEELGGIARNAEDLAKWLPDPELRERVAHTYAVGRSDLRTAEWIGRVLAEHRRAEDVVGGRELWPVVKSQLDAVTRLIPESAGRAADRLMILAGEHAHWLSWVAAAQGQYGAALAWLDLAHGWATDAGDGDLGSWVIRVRSYYALAKGDPIRALRTAEAARRISNTLSPASLSVATHAVCMASAALGERDQARSLADEAYDLALQVPDEEERPDWLYWLEPVRARLHLADVAYAVRDWQAAAEGFREAIPELAGYPKDQEYYQMRLADAERRA</sequence>
<organism evidence="2 3">
    <name type="scientific">Streptosporangium pseudovulgare</name>
    <dbReference type="NCBI Taxonomy" id="35765"/>
    <lineage>
        <taxon>Bacteria</taxon>
        <taxon>Bacillati</taxon>
        <taxon>Actinomycetota</taxon>
        <taxon>Actinomycetes</taxon>
        <taxon>Streptosporangiales</taxon>
        <taxon>Streptosporangiaceae</taxon>
        <taxon>Streptosporangium</taxon>
    </lineage>
</organism>
<reference evidence="3" key="1">
    <citation type="journal article" date="2019" name="Int. J. Syst. Evol. Microbiol.">
        <title>The Global Catalogue of Microorganisms (GCM) 10K type strain sequencing project: providing services to taxonomists for standard genome sequencing and annotation.</title>
        <authorList>
            <consortium name="The Broad Institute Genomics Platform"/>
            <consortium name="The Broad Institute Genome Sequencing Center for Infectious Disease"/>
            <person name="Wu L."/>
            <person name="Ma J."/>
        </authorList>
    </citation>
    <scope>NUCLEOTIDE SEQUENCE [LARGE SCALE GENOMIC DNA]</scope>
    <source>
        <strain evidence="3">JCM 3115</strain>
    </source>
</reference>
<evidence type="ECO:0000313" key="2">
    <source>
        <dbReference type="EMBL" id="GGQ15906.1"/>
    </source>
</evidence>